<reference evidence="1" key="2">
    <citation type="submission" date="2020-09" db="EMBL/GenBank/DDBJ databases">
        <authorList>
            <person name="Sun Q."/>
            <person name="Zhou Y."/>
        </authorList>
    </citation>
    <scope>NUCLEOTIDE SEQUENCE</scope>
    <source>
        <strain evidence="1">CGMCC 1.15760</strain>
    </source>
</reference>
<evidence type="ECO:0000313" key="1">
    <source>
        <dbReference type="EMBL" id="GGG16446.1"/>
    </source>
</evidence>
<dbReference type="Proteomes" id="UP000616608">
    <property type="component" value="Unassembled WGS sequence"/>
</dbReference>
<organism evidence="1 2">
    <name type="scientific">Lysinibacillus alkalisoli</name>
    <dbReference type="NCBI Taxonomy" id="1911548"/>
    <lineage>
        <taxon>Bacteria</taxon>
        <taxon>Bacillati</taxon>
        <taxon>Bacillota</taxon>
        <taxon>Bacilli</taxon>
        <taxon>Bacillales</taxon>
        <taxon>Bacillaceae</taxon>
        <taxon>Lysinibacillus</taxon>
    </lineage>
</organism>
<reference evidence="1" key="1">
    <citation type="journal article" date="2014" name="Int. J. Syst. Evol. Microbiol.">
        <title>Complete genome sequence of Corynebacterium casei LMG S-19264T (=DSM 44701T), isolated from a smear-ripened cheese.</title>
        <authorList>
            <consortium name="US DOE Joint Genome Institute (JGI-PGF)"/>
            <person name="Walter F."/>
            <person name="Albersmeier A."/>
            <person name="Kalinowski J."/>
            <person name="Ruckert C."/>
        </authorList>
    </citation>
    <scope>NUCLEOTIDE SEQUENCE</scope>
    <source>
        <strain evidence="1">CGMCC 1.15760</strain>
    </source>
</reference>
<dbReference type="AlphaFoldDB" id="A0A917LEM7"/>
<proteinExistence type="predicted"/>
<sequence>MLKISIIIFSVALPLLLAWRTLTVSQKVLRRLTLHLEKRVQSMLFVQLLENIQLTTDLPERAKLKVSSYIIPRLPRYLSEGALNKEDMNHFLSLVAKLQIYKPDDLHEMTTAFIKAHTEVRKSYKRPDDYNQTDEHALFLTYYQDIQTLWKEQAT</sequence>
<dbReference type="RefSeq" id="WP_188613770.1">
    <property type="nucleotide sequence ID" value="NZ_BMJT01000002.1"/>
</dbReference>
<protein>
    <submittedName>
        <fullName evidence="1">Uncharacterized protein</fullName>
    </submittedName>
</protein>
<keyword evidence="2" id="KW-1185">Reference proteome</keyword>
<evidence type="ECO:0000313" key="2">
    <source>
        <dbReference type="Proteomes" id="UP000616608"/>
    </source>
</evidence>
<name>A0A917LEM7_9BACI</name>
<comment type="caution">
    <text evidence="1">The sequence shown here is derived from an EMBL/GenBank/DDBJ whole genome shotgun (WGS) entry which is preliminary data.</text>
</comment>
<accession>A0A917LEM7</accession>
<gene>
    <name evidence="1" type="ORF">GCM10007425_08490</name>
</gene>
<dbReference type="EMBL" id="BMJT01000002">
    <property type="protein sequence ID" value="GGG16446.1"/>
    <property type="molecule type" value="Genomic_DNA"/>
</dbReference>